<comment type="subcellular location">
    <subcellularLocation>
        <location evidence="1 6">Membrane</location>
        <topology evidence="1 6">Multi-pass membrane protein</topology>
    </subcellularLocation>
</comment>
<keyword evidence="5 6" id="KW-0472">Membrane</keyword>
<evidence type="ECO:0000256" key="4">
    <source>
        <dbReference type="ARBA" id="ARBA00022989"/>
    </source>
</evidence>
<keyword evidence="4 6" id="KW-1133">Transmembrane helix</keyword>
<evidence type="ECO:0000256" key="5">
    <source>
        <dbReference type="ARBA" id="ARBA00023136"/>
    </source>
</evidence>
<dbReference type="Pfam" id="PF09815">
    <property type="entry name" value="XK-related"/>
    <property type="match status" value="1"/>
</dbReference>
<evidence type="ECO:0000256" key="6">
    <source>
        <dbReference type="RuleBase" id="RU910716"/>
    </source>
</evidence>
<comment type="similarity">
    <text evidence="2 6">Belongs to the XK family.</text>
</comment>
<reference evidence="7" key="1">
    <citation type="submission" date="2015-12" db="EMBL/GenBank/DDBJ databases">
        <title>De novo transcriptome assembly of four potential Pierce s Disease insect vectors from Arizona vineyards.</title>
        <authorList>
            <person name="Tassone E.E."/>
        </authorList>
    </citation>
    <scope>NUCLEOTIDE SEQUENCE</scope>
</reference>
<proteinExistence type="inferred from homology"/>
<feature type="transmembrane region" description="Helical" evidence="6">
    <location>
        <begin position="23"/>
        <end position="54"/>
    </location>
</feature>
<evidence type="ECO:0000256" key="1">
    <source>
        <dbReference type="ARBA" id="ARBA00004141"/>
    </source>
</evidence>
<dbReference type="AlphaFoldDB" id="A0A1B6CZR1"/>
<keyword evidence="3 6" id="KW-0812">Transmembrane</keyword>
<evidence type="ECO:0000256" key="2">
    <source>
        <dbReference type="ARBA" id="ARBA00008789"/>
    </source>
</evidence>
<protein>
    <recommendedName>
        <fullName evidence="6">XK-related protein</fullName>
    </recommendedName>
</protein>
<feature type="transmembrane region" description="Helical" evidence="6">
    <location>
        <begin position="91"/>
        <end position="111"/>
    </location>
</feature>
<name>A0A1B6CZR1_9HEMI</name>
<evidence type="ECO:0000313" key="7">
    <source>
        <dbReference type="EMBL" id="JAS18959.1"/>
    </source>
</evidence>
<gene>
    <name evidence="7" type="ORF">g.491</name>
</gene>
<sequence>MDGILENKHSNMLNLTLTLKQQIWVQIIVPRVAICWLYVVNIMTDISLGIVLILERHVSPGIVTILLVYTPAFLYLTSQIFSHFLTTNYSWRSLIMDCFIYIGNIIIYPFITIKRLVQLMLLVIKNINEEIDCEEPFKGSHSVSPQLLHMYLFLEPFVHYAPQVILQLHLTVLKVSNNISTECLQVFCIFCSLTNIALSFIYYRYNKTENIFSFLPPIVKNEYENTKEENKFISE</sequence>
<dbReference type="EMBL" id="GEDC01018339">
    <property type="protein sequence ID" value="JAS18959.1"/>
    <property type="molecule type" value="Transcribed_RNA"/>
</dbReference>
<accession>A0A1B6CZR1</accession>
<dbReference type="InterPro" id="IPR018629">
    <property type="entry name" value="XK-rel"/>
</dbReference>
<evidence type="ECO:0000256" key="3">
    <source>
        <dbReference type="ARBA" id="ARBA00022692"/>
    </source>
</evidence>
<organism evidence="7">
    <name type="scientific">Clastoptera arizonana</name>
    <name type="common">Arizona spittle bug</name>
    <dbReference type="NCBI Taxonomy" id="38151"/>
    <lineage>
        <taxon>Eukaryota</taxon>
        <taxon>Metazoa</taxon>
        <taxon>Ecdysozoa</taxon>
        <taxon>Arthropoda</taxon>
        <taxon>Hexapoda</taxon>
        <taxon>Insecta</taxon>
        <taxon>Pterygota</taxon>
        <taxon>Neoptera</taxon>
        <taxon>Paraneoptera</taxon>
        <taxon>Hemiptera</taxon>
        <taxon>Auchenorrhyncha</taxon>
        <taxon>Cercopoidea</taxon>
        <taxon>Clastopteridae</taxon>
        <taxon>Clastoptera</taxon>
    </lineage>
</organism>
<dbReference type="GO" id="GO:0005886">
    <property type="term" value="C:plasma membrane"/>
    <property type="evidence" value="ECO:0007669"/>
    <property type="project" value="UniProtKB-ARBA"/>
</dbReference>
<feature type="transmembrane region" description="Helical" evidence="6">
    <location>
        <begin position="66"/>
        <end position="85"/>
    </location>
</feature>